<dbReference type="Proteomes" id="UP000246410">
    <property type="component" value="Unassembled WGS sequence"/>
</dbReference>
<keyword evidence="3" id="KW-0808">Transferase</keyword>
<evidence type="ECO:0000256" key="7">
    <source>
        <dbReference type="SAM" id="MobiDB-lite"/>
    </source>
</evidence>
<organism evidence="10 11">
    <name type="scientific">Nocardia neocaledoniensis</name>
    <dbReference type="NCBI Taxonomy" id="236511"/>
    <lineage>
        <taxon>Bacteria</taxon>
        <taxon>Bacillati</taxon>
        <taxon>Actinomycetota</taxon>
        <taxon>Actinomycetes</taxon>
        <taxon>Mycobacteriales</taxon>
        <taxon>Nocardiaceae</taxon>
        <taxon>Nocardia</taxon>
    </lineage>
</organism>
<sequence>MSGHEARPVPVLAHDRPSPAGRDDRRPVGGSAEGAGPVGAPDRPASAGHGGRQEDPAFGGSRQSVTCRAPGKLFIAGEYAVVEPGNLAVLTAVDRYATATVTAADIDATSHRAEEAAPATGRVARTPGIIQRSDIDSTASRHRAEELAPATGRVTSTPGTTLRSDIDGTVSWHRTDEPAPTTGHVIPLPEITLRSDLDGGVSLACRREGDRLVPATPDGAVPAAFAYVFAAVSILDRLRTERGITARRYVLAVSTDLSDVDGRKYGLGSSAAVTVATVAALARFHELELSAMDRYRLAMLATITVAPRASGGDVAAATWGGWLAYGSPDRGLVAETVARGGVGAALRAPWPGLSVRPLPTPPGLALRVGWTGSPASTPALVGAATRARGDRTVFNARSNDCVQRLTTAVDAGDVPAIRAEIDCARELLLGLDETAQLGIMTPRLHALCAAAAAVGAAAKPSGAGGGDCGIAVIENTSTAALAELTDRWVAAGIRPLPLRIHPRAEEDS</sequence>
<evidence type="ECO:0000256" key="3">
    <source>
        <dbReference type="ARBA" id="ARBA00022679"/>
    </source>
</evidence>
<evidence type="ECO:0000256" key="5">
    <source>
        <dbReference type="ARBA" id="ARBA00022777"/>
    </source>
</evidence>
<dbReference type="AlphaFoldDB" id="A0A317N396"/>
<feature type="domain" description="GHMP kinase N-terminal" evidence="8">
    <location>
        <begin position="258"/>
        <end position="321"/>
    </location>
</feature>
<keyword evidence="4" id="KW-0547">Nucleotide-binding</keyword>
<dbReference type="PANTHER" id="PTHR31814:SF2">
    <property type="entry name" value="PHOSPHOMEVALONATE KINASE"/>
    <property type="match status" value="1"/>
</dbReference>
<feature type="region of interest" description="Disordered" evidence="7">
    <location>
        <begin position="1"/>
        <end position="64"/>
    </location>
</feature>
<dbReference type="GO" id="GO:0019287">
    <property type="term" value="P:isopentenyl diphosphate biosynthetic process, mevalonate pathway"/>
    <property type="evidence" value="ECO:0007669"/>
    <property type="project" value="UniProtKB-UniPathway"/>
</dbReference>
<dbReference type="InterPro" id="IPR035102">
    <property type="entry name" value="Phosphomevalonate_kinase"/>
</dbReference>
<evidence type="ECO:0000256" key="2">
    <source>
        <dbReference type="ARBA" id="ARBA00012958"/>
    </source>
</evidence>
<evidence type="ECO:0000256" key="4">
    <source>
        <dbReference type="ARBA" id="ARBA00022741"/>
    </source>
</evidence>
<dbReference type="EMBL" id="QGTL01000017">
    <property type="protein sequence ID" value="PWV68713.1"/>
    <property type="molecule type" value="Genomic_DNA"/>
</dbReference>
<keyword evidence="5 10" id="KW-0418">Kinase</keyword>
<evidence type="ECO:0000259" key="8">
    <source>
        <dbReference type="Pfam" id="PF00288"/>
    </source>
</evidence>
<dbReference type="GO" id="GO:0004631">
    <property type="term" value="F:phosphomevalonate kinase activity"/>
    <property type="evidence" value="ECO:0007669"/>
    <property type="project" value="UniProtKB-EC"/>
</dbReference>
<evidence type="ECO:0000256" key="6">
    <source>
        <dbReference type="ARBA" id="ARBA00022840"/>
    </source>
</evidence>
<dbReference type="Pfam" id="PF08544">
    <property type="entry name" value="GHMP_kinases_C"/>
    <property type="match status" value="1"/>
</dbReference>
<evidence type="ECO:0000313" key="11">
    <source>
        <dbReference type="Proteomes" id="UP000246410"/>
    </source>
</evidence>
<reference evidence="10 11" key="1">
    <citation type="submission" date="2018-05" db="EMBL/GenBank/DDBJ databases">
        <title>Genomic Encyclopedia of Type Strains, Phase IV (KMG-IV): sequencing the most valuable type-strain genomes for metagenomic binning, comparative biology and taxonomic classification.</title>
        <authorList>
            <person name="Goeker M."/>
        </authorList>
    </citation>
    <scope>NUCLEOTIDE SEQUENCE [LARGE SCALE GENOMIC DNA]</scope>
    <source>
        <strain evidence="10 11">DSM 44717</strain>
    </source>
</reference>
<dbReference type="Gene3D" id="3.30.230.10">
    <property type="match status" value="2"/>
</dbReference>
<dbReference type="InterPro" id="IPR036554">
    <property type="entry name" value="GHMP_kinase_C_sf"/>
</dbReference>
<dbReference type="UniPathway" id="UPA00057">
    <property type="reaction ID" value="UER00099"/>
</dbReference>
<dbReference type="InterPro" id="IPR006204">
    <property type="entry name" value="GHMP_kinase_N_dom"/>
</dbReference>
<dbReference type="PANTHER" id="PTHR31814">
    <property type="match status" value="1"/>
</dbReference>
<dbReference type="InterPro" id="IPR013750">
    <property type="entry name" value="GHMP_kinase_C_dom"/>
</dbReference>
<dbReference type="Gene3D" id="3.30.70.890">
    <property type="entry name" value="GHMP kinase, C-terminal domain"/>
    <property type="match status" value="1"/>
</dbReference>
<dbReference type="EC" id="2.7.4.2" evidence="2"/>
<dbReference type="Pfam" id="PF00288">
    <property type="entry name" value="GHMP_kinases_N"/>
    <property type="match status" value="1"/>
</dbReference>
<protein>
    <recommendedName>
        <fullName evidence="2">phosphomevalonate kinase</fullName>
        <ecNumber evidence="2">2.7.4.2</ecNumber>
    </recommendedName>
</protein>
<comment type="caution">
    <text evidence="10">The sequence shown here is derived from an EMBL/GenBank/DDBJ whole genome shotgun (WGS) entry which is preliminary data.</text>
</comment>
<feature type="domain" description="GHMP kinase C-terminal" evidence="9">
    <location>
        <begin position="428"/>
        <end position="481"/>
    </location>
</feature>
<dbReference type="GO" id="GO:0005524">
    <property type="term" value="F:ATP binding"/>
    <property type="evidence" value="ECO:0007669"/>
    <property type="project" value="UniProtKB-KW"/>
</dbReference>
<dbReference type="InterPro" id="IPR014721">
    <property type="entry name" value="Ribsml_uS5_D2-typ_fold_subgr"/>
</dbReference>
<dbReference type="SUPFAM" id="SSF55060">
    <property type="entry name" value="GHMP Kinase, C-terminal domain"/>
    <property type="match status" value="1"/>
</dbReference>
<evidence type="ECO:0000259" key="9">
    <source>
        <dbReference type="Pfam" id="PF08544"/>
    </source>
</evidence>
<name>A0A317N396_9NOCA</name>
<dbReference type="InterPro" id="IPR020568">
    <property type="entry name" value="Ribosomal_Su5_D2-typ_SF"/>
</dbReference>
<feature type="region of interest" description="Disordered" evidence="7">
    <location>
        <begin position="137"/>
        <end position="160"/>
    </location>
</feature>
<feature type="compositionally biased region" description="Basic and acidic residues" evidence="7">
    <location>
        <begin position="1"/>
        <end position="27"/>
    </location>
</feature>
<keyword evidence="6" id="KW-0067">ATP-binding</keyword>
<accession>A0A317N396</accession>
<evidence type="ECO:0000313" key="10">
    <source>
        <dbReference type="EMBL" id="PWV68713.1"/>
    </source>
</evidence>
<gene>
    <name evidence="10" type="ORF">DFR69_11732</name>
</gene>
<dbReference type="NCBIfam" id="TIGR01220">
    <property type="entry name" value="Pmev_kin_Gr_pos"/>
    <property type="match status" value="1"/>
</dbReference>
<dbReference type="InterPro" id="IPR005917">
    <property type="entry name" value="Pmev_kinase_bact"/>
</dbReference>
<comment type="pathway">
    <text evidence="1">Isoprenoid biosynthesis; isopentenyl diphosphate biosynthesis via mevalonate pathway; isopentenyl diphosphate from (R)-mevalonate: step 2/3.</text>
</comment>
<keyword evidence="11" id="KW-1185">Reference proteome</keyword>
<dbReference type="SUPFAM" id="SSF54211">
    <property type="entry name" value="Ribosomal protein S5 domain 2-like"/>
    <property type="match status" value="2"/>
</dbReference>
<proteinExistence type="predicted"/>
<evidence type="ECO:0000256" key="1">
    <source>
        <dbReference type="ARBA" id="ARBA00005017"/>
    </source>
</evidence>